<evidence type="ECO:0000313" key="3">
    <source>
        <dbReference type="Proteomes" id="UP000000226"/>
    </source>
</evidence>
<feature type="transmembrane region" description="Helical" evidence="1">
    <location>
        <begin position="41"/>
        <end position="66"/>
    </location>
</feature>
<dbReference type="Proteomes" id="UP000000226">
    <property type="component" value="Chromosome 10"/>
</dbReference>
<reference evidence="3" key="1">
    <citation type="journal article" date="2014" name="Nat. Genet.">
        <title>A reference genome for common bean and genome-wide analysis of dual domestications.</title>
        <authorList>
            <person name="Schmutz J."/>
            <person name="McClean P.E."/>
            <person name="Mamidi S."/>
            <person name="Wu G.A."/>
            <person name="Cannon S.B."/>
            <person name="Grimwood J."/>
            <person name="Jenkins J."/>
            <person name="Shu S."/>
            <person name="Song Q."/>
            <person name="Chavarro C."/>
            <person name="Torres-Torres M."/>
            <person name="Geffroy V."/>
            <person name="Moghaddam S.M."/>
            <person name="Gao D."/>
            <person name="Abernathy B."/>
            <person name="Barry K."/>
            <person name="Blair M."/>
            <person name="Brick M.A."/>
            <person name="Chovatia M."/>
            <person name="Gepts P."/>
            <person name="Goodstein D.M."/>
            <person name="Gonzales M."/>
            <person name="Hellsten U."/>
            <person name="Hyten D.L."/>
            <person name="Jia G."/>
            <person name="Kelly J.D."/>
            <person name="Kudrna D."/>
            <person name="Lee R."/>
            <person name="Richard M.M."/>
            <person name="Miklas P.N."/>
            <person name="Osorno J.M."/>
            <person name="Rodrigues J."/>
            <person name="Thareau V."/>
            <person name="Urrea C.A."/>
            <person name="Wang M."/>
            <person name="Yu Y."/>
            <person name="Zhang M."/>
            <person name="Wing R.A."/>
            <person name="Cregan P.B."/>
            <person name="Rokhsar D.S."/>
            <person name="Jackson S.A."/>
        </authorList>
    </citation>
    <scope>NUCLEOTIDE SEQUENCE [LARGE SCALE GENOMIC DNA]</scope>
    <source>
        <strain evidence="3">cv. G19833</strain>
    </source>
</reference>
<proteinExistence type="predicted"/>
<evidence type="ECO:0000313" key="2">
    <source>
        <dbReference type="EMBL" id="ESW06262.1"/>
    </source>
</evidence>
<dbReference type="PROSITE" id="PS51257">
    <property type="entry name" value="PROKAR_LIPOPROTEIN"/>
    <property type="match status" value="1"/>
</dbReference>
<accession>V7AL09</accession>
<keyword evidence="1" id="KW-1133">Transmembrane helix</keyword>
<keyword evidence="1" id="KW-0812">Transmembrane</keyword>
<gene>
    <name evidence="2" type="ORF">PHAVU_010G032800g</name>
</gene>
<dbReference type="eggNOG" id="ENOG502S90I">
    <property type="taxonomic scope" value="Eukaryota"/>
</dbReference>
<protein>
    <submittedName>
        <fullName evidence="2">Uncharacterized protein</fullName>
    </submittedName>
</protein>
<dbReference type="AlphaFoldDB" id="V7AL09"/>
<name>V7AL09_PHAVU</name>
<dbReference type="EMBL" id="CM002297">
    <property type="protein sequence ID" value="ESW06262.1"/>
    <property type="molecule type" value="Genomic_DNA"/>
</dbReference>
<sequence>MGDDKNGDVRVYLIFGLFLACTLAGGVFLGLYMMYPDSTFVYDYLVAGMTLVAIPWFFWFLIYIYVWCKPMFHQSGSPARVAASKTHTLTNVVANNNLGVEKAPDGGGGHHVDVGGDVGGVDMDNKS</sequence>
<keyword evidence="1" id="KW-0472">Membrane</keyword>
<dbReference type="PANTHER" id="PTHR34964">
    <property type="entry name" value="MEMBRANE LIPOPROTEIN-RELATED"/>
    <property type="match status" value="1"/>
</dbReference>
<organism evidence="2 3">
    <name type="scientific">Phaseolus vulgaris</name>
    <name type="common">Kidney bean</name>
    <name type="synonym">French bean</name>
    <dbReference type="NCBI Taxonomy" id="3885"/>
    <lineage>
        <taxon>Eukaryota</taxon>
        <taxon>Viridiplantae</taxon>
        <taxon>Streptophyta</taxon>
        <taxon>Embryophyta</taxon>
        <taxon>Tracheophyta</taxon>
        <taxon>Spermatophyta</taxon>
        <taxon>Magnoliopsida</taxon>
        <taxon>eudicotyledons</taxon>
        <taxon>Gunneridae</taxon>
        <taxon>Pentapetalae</taxon>
        <taxon>rosids</taxon>
        <taxon>fabids</taxon>
        <taxon>Fabales</taxon>
        <taxon>Fabaceae</taxon>
        <taxon>Papilionoideae</taxon>
        <taxon>50 kb inversion clade</taxon>
        <taxon>NPAAA clade</taxon>
        <taxon>indigoferoid/millettioid clade</taxon>
        <taxon>Phaseoleae</taxon>
        <taxon>Phaseolus</taxon>
    </lineage>
</organism>
<feature type="transmembrane region" description="Helical" evidence="1">
    <location>
        <begin position="12"/>
        <end position="35"/>
    </location>
</feature>
<dbReference type="PANTHER" id="PTHR34964:SF14">
    <property type="entry name" value="MEMBRANE LIPOPROTEIN"/>
    <property type="match status" value="1"/>
</dbReference>
<dbReference type="OrthoDB" id="1056497at2759"/>
<keyword evidence="3" id="KW-1185">Reference proteome</keyword>
<evidence type="ECO:0000256" key="1">
    <source>
        <dbReference type="SAM" id="Phobius"/>
    </source>
</evidence>
<dbReference type="Gramene" id="ESW06262">
    <property type="protein sequence ID" value="ESW06262"/>
    <property type="gene ID" value="PHAVU_010G032800g"/>
</dbReference>
<dbReference type="OMA" id="SHESEEP"/>